<dbReference type="PANTHER" id="PTHR47841:SF7">
    <property type="entry name" value="CYSTEINE_HISTIDINE-RICH C1 DOMAIN PROTEIN"/>
    <property type="match status" value="1"/>
</dbReference>
<keyword evidence="2" id="KW-1185">Reference proteome</keyword>
<name>A0AA89BI78_9ASTE</name>
<dbReference type="PANTHER" id="PTHR47841">
    <property type="entry name" value="DIACYLGLYCEROL KINASE THETA-LIKE-RELATED"/>
    <property type="match status" value="1"/>
</dbReference>
<reference evidence="1" key="1">
    <citation type="submission" date="2022-12" db="EMBL/GenBank/DDBJ databases">
        <title>Draft genome assemblies for two species of Escallonia (Escalloniales).</title>
        <authorList>
            <person name="Chanderbali A."/>
            <person name="Dervinis C."/>
            <person name="Anghel I."/>
            <person name="Soltis D."/>
            <person name="Soltis P."/>
            <person name="Zapata F."/>
        </authorList>
    </citation>
    <scope>NUCLEOTIDE SEQUENCE</scope>
    <source>
        <strain evidence="1">UCBG64.0493</strain>
        <tissue evidence="1">Leaf</tissue>
    </source>
</reference>
<dbReference type="SUPFAM" id="SSF57889">
    <property type="entry name" value="Cysteine-rich domain"/>
    <property type="match status" value="2"/>
</dbReference>
<sequence>MGKMFICDPCNFTLHDYCGTCPSSLSSFMHRHPLRRLPQGAQGTCNHKGCDFQVHPLCTQLPEVLRHVQHPAHPLMLKKSNHRLVCADCTECVLVVCPQANQCGISSYSPPAPPHHLLQVHMLITGL</sequence>
<organism evidence="1 2">
    <name type="scientific">Escallonia herrerae</name>
    <dbReference type="NCBI Taxonomy" id="1293975"/>
    <lineage>
        <taxon>Eukaryota</taxon>
        <taxon>Viridiplantae</taxon>
        <taxon>Streptophyta</taxon>
        <taxon>Embryophyta</taxon>
        <taxon>Tracheophyta</taxon>
        <taxon>Spermatophyta</taxon>
        <taxon>Magnoliopsida</taxon>
        <taxon>eudicotyledons</taxon>
        <taxon>Gunneridae</taxon>
        <taxon>Pentapetalae</taxon>
        <taxon>asterids</taxon>
        <taxon>campanulids</taxon>
        <taxon>Escalloniales</taxon>
        <taxon>Escalloniaceae</taxon>
        <taxon>Escallonia</taxon>
    </lineage>
</organism>
<evidence type="ECO:0008006" key="3">
    <source>
        <dbReference type="Google" id="ProtNLM"/>
    </source>
</evidence>
<dbReference type="AlphaFoldDB" id="A0AA89BI78"/>
<dbReference type="EMBL" id="JAVXUP010000122">
    <property type="protein sequence ID" value="KAK3037457.1"/>
    <property type="molecule type" value="Genomic_DNA"/>
</dbReference>
<gene>
    <name evidence="1" type="ORF">RJ639_031951</name>
</gene>
<proteinExistence type="predicted"/>
<dbReference type="Proteomes" id="UP001188597">
    <property type="component" value="Unassembled WGS sequence"/>
</dbReference>
<accession>A0AA89BI78</accession>
<dbReference type="InterPro" id="IPR046349">
    <property type="entry name" value="C1-like_sf"/>
</dbReference>
<evidence type="ECO:0000313" key="1">
    <source>
        <dbReference type="EMBL" id="KAK3037457.1"/>
    </source>
</evidence>
<evidence type="ECO:0000313" key="2">
    <source>
        <dbReference type="Proteomes" id="UP001188597"/>
    </source>
</evidence>
<protein>
    <recommendedName>
        <fullName evidence="3">DC1 domain-containing protein</fullName>
    </recommendedName>
</protein>
<comment type="caution">
    <text evidence="1">The sequence shown here is derived from an EMBL/GenBank/DDBJ whole genome shotgun (WGS) entry which is preliminary data.</text>
</comment>